<dbReference type="InterPro" id="IPR000653">
    <property type="entry name" value="DegT/StrS_aminotransferase"/>
</dbReference>
<keyword evidence="5" id="KW-0808">Transferase</keyword>
<dbReference type="Pfam" id="PF01041">
    <property type="entry name" value="DegT_DnrJ_EryC1"/>
    <property type="match status" value="1"/>
</dbReference>
<comment type="similarity">
    <text evidence="4">Belongs to the DegT/DnrJ/EryC1 family.</text>
</comment>
<dbReference type="PANTHER" id="PTHR30244">
    <property type="entry name" value="TRANSAMINASE"/>
    <property type="match status" value="1"/>
</dbReference>
<dbReference type="Proteomes" id="UP000199052">
    <property type="component" value="Unassembled WGS sequence"/>
</dbReference>
<name>A0A1I2TDF3_9ACTN</name>
<evidence type="ECO:0000256" key="3">
    <source>
        <dbReference type="PIRSR" id="PIRSR000390-2"/>
    </source>
</evidence>
<dbReference type="PANTHER" id="PTHR30244:SF34">
    <property type="entry name" value="DTDP-4-AMINO-4,6-DIDEOXYGALACTOSE TRANSAMINASE"/>
    <property type="match status" value="1"/>
</dbReference>
<keyword evidence="3 4" id="KW-0663">Pyridoxal phosphate</keyword>
<dbReference type="CDD" id="cd00616">
    <property type="entry name" value="AHBA_syn"/>
    <property type="match status" value="1"/>
</dbReference>
<reference evidence="5 6" key="1">
    <citation type="submission" date="2016-10" db="EMBL/GenBank/DDBJ databases">
        <authorList>
            <person name="de Groot N.N."/>
        </authorList>
    </citation>
    <scope>NUCLEOTIDE SEQUENCE [LARGE SCALE GENOMIC DNA]</scope>
    <source>
        <strain evidence="5 6">CPCC 202808</strain>
    </source>
</reference>
<dbReference type="GO" id="GO:0008483">
    <property type="term" value="F:transaminase activity"/>
    <property type="evidence" value="ECO:0007669"/>
    <property type="project" value="UniProtKB-KW"/>
</dbReference>
<evidence type="ECO:0000256" key="4">
    <source>
        <dbReference type="RuleBase" id="RU004508"/>
    </source>
</evidence>
<feature type="modified residue" description="N6-(pyridoxal phosphate)lysine" evidence="3">
    <location>
        <position position="195"/>
    </location>
</feature>
<evidence type="ECO:0000313" key="6">
    <source>
        <dbReference type="Proteomes" id="UP000199052"/>
    </source>
</evidence>
<sequence>MGHRAQGDVVPGRTEKVEFYRHSLGADEKDAVARVLDSLFLTTGEEVYAFEREFAEYLGAPEVVALASCTAAEHLALLALGLRPGDEVITTPLTFVATATAILHAGGVPVFVDVEPSTGNLDPERVEAAITRRTRAIVPVHLYGTMCDMVALRELADRFGLVLVEDAAHCVEGERDGVRPAGLGDAACFSFYATKTLTSGEGGAVALRDAAVADRLRTLRLHGMTKNAADRYHGLYQHWDMTELGWKFNMSNIQGAMLRPQLGRLNDRLLRREEIARKYDAAIDQLDGVERPVVPAATRPARHLYTVWVEPDRRDTYLGYLGRNGVGTAVNYRAIHTLRWLRENVKVEHDLSNAESIGARTLSLPLYDGLRDDEVSRVCDVLAAAAREA</sequence>
<dbReference type="AlphaFoldDB" id="A0A1I2TDF3"/>
<keyword evidence="5" id="KW-0032">Aminotransferase</keyword>
<dbReference type="Gene3D" id="3.40.640.10">
    <property type="entry name" value="Type I PLP-dependent aspartate aminotransferase-like (Major domain)"/>
    <property type="match status" value="1"/>
</dbReference>
<organism evidence="5 6">
    <name type="scientific">Actinopolymorpha cephalotaxi</name>
    <dbReference type="NCBI Taxonomy" id="504797"/>
    <lineage>
        <taxon>Bacteria</taxon>
        <taxon>Bacillati</taxon>
        <taxon>Actinomycetota</taxon>
        <taxon>Actinomycetes</taxon>
        <taxon>Propionibacteriales</taxon>
        <taxon>Actinopolymorphaceae</taxon>
        <taxon>Actinopolymorpha</taxon>
    </lineage>
</organism>
<dbReference type="InterPro" id="IPR015424">
    <property type="entry name" value="PyrdxlP-dep_Trfase"/>
</dbReference>
<dbReference type="Gene3D" id="3.90.1150.10">
    <property type="entry name" value="Aspartate Aminotransferase, domain 1"/>
    <property type="match status" value="1"/>
</dbReference>
<dbReference type="InterPro" id="IPR015421">
    <property type="entry name" value="PyrdxlP-dep_Trfase_major"/>
</dbReference>
<dbReference type="InterPro" id="IPR015422">
    <property type="entry name" value="PyrdxlP-dep_Trfase_small"/>
</dbReference>
<gene>
    <name evidence="5" type="ORF">SAMN05421678_10784</name>
</gene>
<dbReference type="GO" id="GO:0030170">
    <property type="term" value="F:pyridoxal phosphate binding"/>
    <property type="evidence" value="ECO:0007669"/>
    <property type="project" value="TreeGrafter"/>
</dbReference>
<accession>A0A1I2TDF3</accession>
<dbReference type="PIRSF" id="PIRSF000390">
    <property type="entry name" value="PLP_StrS"/>
    <property type="match status" value="1"/>
</dbReference>
<protein>
    <submittedName>
        <fullName evidence="5">UDP-4-amino-4-deoxy-L-arabinose-oxoglutarate aminotransferase</fullName>
    </submittedName>
</protein>
<dbReference type="STRING" id="504797.SAMN05421678_10784"/>
<dbReference type="EMBL" id="FOOI01000007">
    <property type="protein sequence ID" value="SFG61357.1"/>
    <property type="molecule type" value="Genomic_DNA"/>
</dbReference>
<dbReference type="GO" id="GO:0000271">
    <property type="term" value="P:polysaccharide biosynthetic process"/>
    <property type="evidence" value="ECO:0007669"/>
    <property type="project" value="TreeGrafter"/>
</dbReference>
<dbReference type="OrthoDB" id="9804264at2"/>
<proteinExistence type="inferred from homology"/>
<evidence type="ECO:0000256" key="1">
    <source>
        <dbReference type="ARBA" id="ARBA00001933"/>
    </source>
</evidence>
<evidence type="ECO:0000313" key="5">
    <source>
        <dbReference type="EMBL" id="SFG61357.1"/>
    </source>
</evidence>
<evidence type="ECO:0000256" key="2">
    <source>
        <dbReference type="PIRSR" id="PIRSR000390-1"/>
    </source>
</evidence>
<dbReference type="SUPFAM" id="SSF53383">
    <property type="entry name" value="PLP-dependent transferases"/>
    <property type="match status" value="1"/>
</dbReference>
<feature type="active site" description="Proton acceptor" evidence="2">
    <location>
        <position position="195"/>
    </location>
</feature>
<comment type="cofactor">
    <cofactor evidence="1">
        <name>pyridoxal 5'-phosphate</name>
        <dbReference type="ChEBI" id="CHEBI:597326"/>
    </cofactor>
</comment>